<organism evidence="1 2">
    <name type="scientific">Lactuca virosa</name>
    <dbReference type="NCBI Taxonomy" id="75947"/>
    <lineage>
        <taxon>Eukaryota</taxon>
        <taxon>Viridiplantae</taxon>
        <taxon>Streptophyta</taxon>
        <taxon>Embryophyta</taxon>
        <taxon>Tracheophyta</taxon>
        <taxon>Spermatophyta</taxon>
        <taxon>Magnoliopsida</taxon>
        <taxon>eudicotyledons</taxon>
        <taxon>Gunneridae</taxon>
        <taxon>Pentapetalae</taxon>
        <taxon>asterids</taxon>
        <taxon>campanulids</taxon>
        <taxon>Asterales</taxon>
        <taxon>Asteraceae</taxon>
        <taxon>Cichorioideae</taxon>
        <taxon>Cichorieae</taxon>
        <taxon>Lactucinae</taxon>
        <taxon>Lactuca</taxon>
    </lineage>
</organism>
<reference evidence="1 2" key="1">
    <citation type="submission" date="2022-01" db="EMBL/GenBank/DDBJ databases">
        <authorList>
            <person name="Xiong W."/>
            <person name="Schranz E."/>
        </authorList>
    </citation>
    <scope>NUCLEOTIDE SEQUENCE [LARGE SCALE GENOMIC DNA]</scope>
</reference>
<dbReference type="EMBL" id="CAKMRJ010000001">
    <property type="protein sequence ID" value="CAH1414949.1"/>
    <property type="molecule type" value="Genomic_DNA"/>
</dbReference>
<dbReference type="PANTHER" id="PTHR45463">
    <property type="entry name" value="OS09G0392200 PROTEIN"/>
    <property type="match status" value="1"/>
</dbReference>
<dbReference type="PANTHER" id="PTHR45463:SF8">
    <property type="entry name" value="OS09G0392200 PROTEIN"/>
    <property type="match status" value="1"/>
</dbReference>
<accession>A0AAU9LT29</accession>
<evidence type="ECO:0008006" key="3">
    <source>
        <dbReference type="Google" id="ProtNLM"/>
    </source>
</evidence>
<evidence type="ECO:0000313" key="1">
    <source>
        <dbReference type="EMBL" id="CAH1414949.1"/>
    </source>
</evidence>
<keyword evidence="2" id="KW-1185">Reference proteome</keyword>
<name>A0AAU9LT29_9ASTR</name>
<proteinExistence type="predicted"/>
<comment type="caution">
    <text evidence="1">The sequence shown here is derived from an EMBL/GenBank/DDBJ whole genome shotgun (WGS) entry which is preliminary data.</text>
</comment>
<sequence>MQLGVIDFVAFSGVCKSWRSFAFSYMNKFMASRPPMFMFVDEFENDEEWCCHLKDADGRKFKTVVPHSAGRSICVGVTCGYIILYEHRTHDFWLVNLITRHELRSQMPL</sequence>
<protein>
    <recommendedName>
        <fullName evidence="3">F-box domain-containing protein</fullName>
    </recommendedName>
</protein>
<dbReference type="Proteomes" id="UP001157418">
    <property type="component" value="Unassembled WGS sequence"/>
</dbReference>
<evidence type="ECO:0000313" key="2">
    <source>
        <dbReference type="Proteomes" id="UP001157418"/>
    </source>
</evidence>
<gene>
    <name evidence="1" type="ORF">LVIROSA_LOCUS2829</name>
</gene>
<dbReference type="AlphaFoldDB" id="A0AAU9LT29"/>